<sequence length="325" mass="37010">MSSTLGHPPDMKGAVNGICCCENNLSVRGSLPSVHHRLKMLENAVVGGEQAKNAELKEKRKRRKKYADERKKQLAEALRHSDRDDHSVLYNVYESIQDEVRGKSRQIEELQKKLKVAEIEICDLQSEFEFERIDYLSTIRKQEREAILLYQVLDRIQPLIRRDCNYSNIDKVKRECVWDEEGSCWKLPETLIQKITLPSAGTSVASSKPGSRISSGDITEYPMEEDRYRQMLNRSDSENIANNYFKSKRATQILNTDPARSLVHNVTLTNGSSTHTISSRATVSPTQASEMPQPRPYRLESLEIRAPSAKTKRKKSKGNSSSDVL</sequence>
<feature type="region of interest" description="Disordered" evidence="1">
    <location>
        <begin position="201"/>
        <end position="220"/>
    </location>
</feature>
<reference evidence="3" key="2">
    <citation type="journal article" date="2007" name="PLoS Biol.">
        <title>Survey sequencing and comparative analysis of the elephant shark (Callorhinchus milii) genome.</title>
        <authorList>
            <person name="Venkatesh B."/>
            <person name="Kirkness E.F."/>
            <person name="Loh Y.H."/>
            <person name="Halpern A.L."/>
            <person name="Lee A.P."/>
            <person name="Johnson J."/>
            <person name="Dandona N."/>
            <person name="Viswanathan L.D."/>
            <person name="Tay A."/>
            <person name="Venter J.C."/>
            <person name="Strausberg R.L."/>
            <person name="Brenner S."/>
        </authorList>
    </citation>
    <scope>NUCLEOTIDE SEQUENCE [LARGE SCALE GENOMIC DNA]</scope>
</reference>
<evidence type="ECO:0000313" key="3">
    <source>
        <dbReference type="Proteomes" id="UP000314986"/>
    </source>
</evidence>
<feature type="compositionally biased region" description="Polar residues" evidence="1">
    <location>
        <begin position="201"/>
        <end position="217"/>
    </location>
</feature>
<dbReference type="GeneTree" id="ENSGT00940000158776"/>
<evidence type="ECO:0000256" key="1">
    <source>
        <dbReference type="SAM" id="MobiDB-lite"/>
    </source>
</evidence>
<name>A0A4W3GNP5_CALMI</name>
<reference evidence="2" key="5">
    <citation type="submission" date="2025-09" db="UniProtKB">
        <authorList>
            <consortium name="Ensembl"/>
        </authorList>
    </citation>
    <scope>IDENTIFICATION</scope>
</reference>
<keyword evidence="3" id="KW-1185">Reference proteome</keyword>
<dbReference type="Ensembl" id="ENSCMIT00000004754.1">
    <property type="protein sequence ID" value="ENSCMIP00000004585.1"/>
    <property type="gene ID" value="ENSCMIG00000002723.1"/>
</dbReference>
<feature type="compositionally biased region" description="Polar residues" evidence="1">
    <location>
        <begin position="270"/>
        <end position="290"/>
    </location>
</feature>
<reference evidence="3" key="3">
    <citation type="journal article" date="2014" name="Nature">
        <title>Elephant shark genome provides unique insights into gnathostome evolution.</title>
        <authorList>
            <consortium name="International Elephant Shark Genome Sequencing Consortium"/>
            <person name="Venkatesh B."/>
            <person name="Lee A.P."/>
            <person name="Ravi V."/>
            <person name="Maurya A.K."/>
            <person name="Lian M.M."/>
            <person name="Swann J.B."/>
            <person name="Ohta Y."/>
            <person name="Flajnik M.F."/>
            <person name="Sutoh Y."/>
            <person name="Kasahara M."/>
            <person name="Hoon S."/>
            <person name="Gangu V."/>
            <person name="Roy S.W."/>
            <person name="Irimia M."/>
            <person name="Korzh V."/>
            <person name="Kondrychyn I."/>
            <person name="Lim Z.W."/>
            <person name="Tay B.H."/>
            <person name="Tohari S."/>
            <person name="Kong K.W."/>
            <person name="Ho S."/>
            <person name="Lorente-Galdos B."/>
            <person name="Quilez J."/>
            <person name="Marques-Bonet T."/>
            <person name="Raney B.J."/>
            <person name="Ingham P.W."/>
            <person name="Tay A."/>
            <person name="Hillier L.W."/>
            <person name="Minx P."/>
            <person name="Boehm T."/>
            <person name="Wilson R.K."/>
            <person name="Brenner S."/>
            <person name="Warren W.C."/>
        </authorList>
    </citation>
    <scope>NUCLEOTIDE SEQUENCE [LARGE SCALE GENOMIC DNA]</scope>
</reference>
<reference evidence="2" key="4">
    <citation type="submission" date="2025-08" db="UniProtKB">
        <authorList>
            <consortium name="Ensembl"/>
        </authorList>
    </citation>
    <scope>IDENTIFICATION</scope>
</reference>
<reference evidence="3" key="1">
    <citation type="journal article" date="2006" name="Science">
        <title>Ancient noncoding elements conserved in the human genome.</title>
        <authorList>
            <person name="Venkatesh B."/>
            <person name="Kirkness E.F."/>
            <person name="Loh Y.H."/>
            <person name="Halpern A.L."/>
            <person name="Lee A.P."/>
            <person name="Johnson J."/>
            <person name="Dandona N."/>
            <person name="Viswanathan L.D."/>
            <person name="Tay A."/>
            <person name="Venter J.C."/>
            <person name="Strausberg R.L."/>
            <person name="Brenner S."/>
        </authorList>
    </citation>
    <scope>NUCLEOTIDE SEQUENCE [LARGE SCALE GENOMIC DNA]</scope>
</reference>
<feature type="compositionally biased region" description="Basic and acidic residues" evidence="1">
    <location>
        <begin position="66"/>
        <end position="79"/>
    </location>
</feature>
<feature type="region of interest" description="Disordered" evidence="1">
    <location>
        <begin position="56"/>
        <end position="79"/>
    </location>
</feature>
<accession>A0A4W3GNP5</accession>
<evidence type="ECO:0000313" key="2">
    <source>
        <dbReference type="Ensembl" id="ENSCMIP00000004585.1"/>
    </source>
</evidence>
<feature type="region of interest" description="Disordered" evidence="1">
    <location>
        <begin position="270"/>
        <end position="325"/>
    </location>
</feature>
<organism evidence="2 3">
    <name type="scientific">Callorhinchus milii</name>
    <name type="common">Ghost shark</name>
    <dbReference type="NCBI Taxonomy" id="7868"/>
    <lineage>
        <taxon>Eukaryota</taxon>
        <taxon>Metazoa</taxon>
        <taxon>Chordata</taxon>
        <taxon>Craniata</taxon>
        <taxon>Vertebrata</taxon>
        <taxon>Chondrichthyes</taxon>
        <taxon>Holocephali</taxon>
        <taxon>Chimaeriformes</taxon>
        <taxon>Callorhinchidae</taxon>
        <taxon>Callorhinchus</taxon>
    </lineage>
</organism>
<dbReference type="AlphaFoldDB" id="A0A4W3GNP5"/>
<protein>
    <recommendedName>
        <fullName evidence="4">Kinesin-like protein KIF17</fullName>
    </recommendedName>
</protein>
<evidence type="ECO:0008006" key="4">
    <source>
        <dbReference type="Google" id="ProtNLM"/>
    </source>
</evidence>
<dbReference type="Proteomes" id="UP000314986">
    <property type="component" value="Unassembled WGS sequence"/>
</dbReference>
<proteinExistence type="predicted"/>